<dbReference type="Proteomes" id="UP000194903">
    <property type="component" value="Unassembled WGS sequence"/>
</dbReference>
<keyword evidence="4" id="KW-1185">Reference proteome</keyword>
<dbReference type="InterPro" id="IPR056083">
    <property type="entry name" value="DUF7666"/>
</dbReference>
<dbReference type="RefSeq" id="WP_087017617.1">
    <property type="nucleotide sequence ID" value="NZ_NHOC01000002.1"/>
</dbReference>
<dbReference type="Pfam" id="PF24703">
    <property type="entry name" value="DUF7666"/>
    <property type="match status" value="1"/>
</dbReference>
<sequence length="251" mass="26889">MEEKIIKSYKGLHQNMTGYGGFKYEVGKEYNQSGEICACENGFHACEVPLDVFCHYDPADSRFFEVEQSGDMDRDTDDSKIASRKIKIGAEIGIPGLVKAHVEYINSKIDNTCAATNTGYRSAATNTGNRSAATNTGDRSAATNTGYRSAATNTGNYSAATNTGYCSAATNTGYRSAASVTGRDSVAIATGRNSKVLGSIGCWLVAAEYGAFDGEDYPLLCVRTAQVDGVEIKPDTWYTLKDGVFTEADNL</sequence>
<proteinExistence type="predicted"/>
<feature type="domain" description="DUF7666" evidence="2">
    <location>
        <begin position="6"/>
        <end position="99"/>
    </location>
</feature>
<dbReference type="EMBL" id="NHOC01000002">
    <property type="protein sequence ID" value="OUM21557.1"/>
    <property type="molecule type" value="Genomic_DNA"/>
</dbReference>
<dbReference type="AlphaFoldDB" id="A0A252F700"/>
<protein>
    <recommendedName>
        <fullName evidence="2">DUF7666 domain-containing protein</fullName>
    </recommendedName>
</protein>
<feature type="region of interest" description="Disordered" evidence="1">
    <location>
        <begin position="124"/>
        <end position="147"/>
    </location>
</feature>
<gene>
    <name evidence="3" type="ORF">CBW42_03060</name>
</gene>
<name>A0A252F700_9FIRM</name>
<evidence type="ECO:0000256" key="1">
    <source>
        <dbReference type="SAM" id="MobiDB-lite"/>
    </source>
</evidence>
<evidence type="ECO:0000313" key="3">
    <source>
        <dbReference type="EMBL" id="OUM21557.1"/>
    </source>
</evidence>
<evidence type="ECO:0000313" key="4">
    <source>
        <dbReference type="Proteomes" id="UP000194903"/>
    </source>
</evidence>
<reference evidence="3 4" key="1">
    <citation type="submission" date="2017-05" db="EMBL/GenBank/DDBJ databases">
        <title>Butyricicoccus porcorum sp. nov. a butyrate-producing bacterium from the swine intestinal tract.</title>
        <authorList>
            <person name="Trachsel J."/>
            <person name="Humphrey S."/>
            <person name="Allen H.K."/>
        </authorList>
    </citation>
    <scope>NUCLEOTIDE SEQUENCE [LARGE SCALE GENOMIC DNA]</scope>
    <source>
        <strain evidence="3">BB10</strain>
    </source>
</reference>
<dbReference type="OrthoDB" id="9812966at2"/>
<accession>A0A252F700</accession>
<organism evidence="3 4">
    <name type="scientific">Butyricicoccus porcorum</name>
    <dbReference type="NCBI Taxonomy" id="1945634"/>
    <lineage>
        <taxon>Bacteria</taxon>
        <taxon>Bacillati</taxon>
        <taxon>Bacillota</taxon>
        <taxon>Clostridia</taxon>
        <taxon>Eubacteriales</taxon>
        <taxon>Butyricicoccaceae</taxon>
        <taxon>Butyricicoccus</taxon>
    </lineage>
</organism>
<evidence type="ECO:0000259" key="2">
    <source>
        <dbReference type="Pfam" id="PF24703"/>
    </source>
</evidence>
<comment type="caution">
    <text evidence="3">The sequence shown here is derived from an EMBL/GenBank/DDBJ whole genome shotgun (WGS) entry which is preliminary data.</text>
</comment>